<dbReference type="Proteomes" id="UP000595437">
    <property type="component" value="Chromosome 18"/>
</dbReference>
<sequence>MDMEYGELHYTWKILGLEVTSVICLLNALGDTEDVTLLLTSEAVFLVSLEGKVTAYALLS</sequence>
<organism evidence="1 2">
    <name type="scientific">Caligus rogercresseyi</name>
    <name type="common">Sea louse</name>
    <dbReference type="NCBI Taxonomy" id="217165"/>
    <lineage>
        <taxon>Eukaryota</taxon>
        <taxon>Metazoa</taxon>
        <taxon>Ecdysozoa</taxon>
        <taxon>Arthropoda</taxon>
        <taxon>Crustacea</taxon>
        <taxon>Multicrustacea</taxon>
        <taxon>Hexanauplia</taxon>
        <taxon>Copepoda</taxon>
        <taxon>Siphonostomatoida</taxon>
        <taxon>Caligidae</taxon>
        <taxon>Caligus</taxon>
    </lineage>
</organism>
<gene>
    <name evidence="1" type="ORF">FKW44_023464</name>
</gene>
<evidence type="ECO:0000313" key="2">
    <source>
        <dbReference type="Proteomes" id="UP000595437"/>
    </source>
</evidence>
<accession>A0A7T8JV53</accession>
<reference evidence="2" key="1">
    <citation type="submission" date="2021-01" db="EMBL/GenBank/DDBJ databases">
        <title>Caligus Genome Assembly.</title>
        <authorList>
            <person name="Gallardo-Escarate C."/>
        </authorList>
    </citation>
    <scope>NUCLEOTIDE SEQUENCE [LARGE SCALE GENOMIC DNA]</scope>
</reference>
<dbReference type="EMBL" id="CP045907">
    <property type="protein sequence ID" value="QQP35291.1"/>
    <property type="molecule type" value="Genomic_DNA"/>
</dbReference>
<name>A0A7T8JV53_CALRO</name>
<dbReference type="AlphaFoldDB" id="A0A7T8JV53"/>
<protein>
    <submittedName>
        <fullName evidence="1">Uncharacterized protein</fullName>
    </submittedName>
</protein>
<evidence type="ECO:0000313" key="1">
    <source>
        <dbReference type="EMBL" id="QQP35291.1"/>
    </source>
</evidence>
<keyword evidence="2" id="KW-1185">Reference proteome</keyword>
<proteinExistence type="predicted"/>